<feature type="region of interest" description="Disordered" evidence="1">
    <location>
        <begin position="94"/>
        <end position="122"/>
    </location>
</feature>
<name>A0A4U8UQX8_STECR</name>
<dbReference type="OrthoDB" id="1112980at2759"/>
<feature type="compositionally biased region" description="Acidic residues" evidence="1">
    <location>
        <begin position="101"/>
        <end position="120"/>
    </location>
</feature>
<gene>
    <name evidence="2" type="ORF">L596_002123</name>
</gene>
<dbReference type="Proteomes" id="UP000298663">
    <property type="component" value="Chromosome X"/>
</dbReference>
<dbReference type="AlphaFoldDB" id="A0A4U8UQX8"/>
<keyword evidence="3" id="KW-1185">Reference proteome</keyword>
<feature type="region of interest" description="Disordered" evidence="1">
    <location>
        <begin position="165"/>
        <end position="194"/>
    </location>
</feature>
<evidence type="ECO:0000313" key="3">
    <source>
        <dbReference type="Proteomes" id="UP000298663"/>
    </source>
</evidence>
<comment type="caution">
    <text evidence="2">The sequence shown here is derived from an EMBL/GenBank/DDBJ whole genome shotgun (WGS) entry which is preliminary data.</text>
</comment>
<dbReference type="EMBL" id="AZBU02000001">
    <property type="protein sequence ID" value="TMS34557.1"/>
    <property type="molecule type" value="Genomic_DNA"/>
</dbReference>
<sequence length="194" mass="21206">MNQTGRPSIVDRTSLKDGSFTNRSLENCLIINPIVMSDHEEQRPQEEAGPPKIGPVGRSSVLRRLATFIPDMQEANRVMVPLAPLEASPFEFTQCTQSGSESDDDSDTGDLTDGEGDSTDEPYGVMEIAVFKDATLTVPLIGAAVEYEDRISTKLPLAFHDVDALQESQDQSKQEDSTVESTQLTQESDEHSST</sequence>
<dbReference type="EMBL" id="CM016762">
    <property type="protein sequence ID" value="TMS34557.1"/>
    <property type="molecule type" value="Genomic_DNA"/>
</dbReference>
<organism evidence="2 3">
    <name type="scientific">Steinernema carpocapsae</name>
    <name type="common">Entomopathogenic nematode</name>
    <dbReference type="NCBI Taxonomy" id="34508"/>
    <lineage>
        <taxon>Eukaryota</taxon>
        <taxon>Metazoa</taxon>
        <taxon>Ecdysozoa</taxon>
        <taxon>Nematoda</taxon>
        <taxon>Chromadorea</taxon>
        <taxon>Rhabditida</taxon>
        <taxon>Tylenchina</taxon>
        <taxon>Panagrolaimomorpha</taxon>
        <taxon>Strongyloidoidea</taxon>
        <taxon>Steinernematidae</taxon>
        <taxon>Steinernema</taxon>
    </lineage>
</organism>
<accession>A0A4U8UQX8</accession>
<evidence type="ECO:0000256" key="1">
    <source>
        <dbReference type="SAM" id="MobiDB-lite"/>
    </source>
</evidence>
<evidence type="ECO:0000313" key="2">
    <source>
        <dbReference type="EMBL" id="TMS34557.1"/>
    </source>
</evidence>
<protein>
    <submittedName>
        <fullName evidence="2">Uncharacterized protein</fullName>
    </submittedName>
</protein>
<reference evidence="2 3" key="1">
    <citation type="journal article" date="2015" name="Genome Biol.">
        <title>Comparative genomics of Steinernema reveals deeply conserved gene regulatory networks.</title>
        <authorList>
            <person name="Dillman A.R."/>
            <person name="Macchietto M."/>
            <person name="Porter C.F."/>
            <person name="Rogers A."/>
            <person name="Williams B."/>
            <person name="Antoshechkin I."/>
            <person name="Lee M.M."/>
            <person name="Goodwin Z."/>
            <person name="Lu X."/>
            <person name="Lewis E.E."/>
            <person name="Goodrich-Blair H."/>
            <person name="Stock S.P."/>
            <person name="Adams B.J."/>
            <person name="Sternberg P.W."/>
            <person name="Mortazavi A."/>
        </authorList>
    </citation>
    <scope>NUCLEOTIDE SEQUENCE [LARGE SCALE GENOMIC DNA]</scope>
    <source>
        <strain evidence="2 3">ALL</strain>
    </source>
</reference>
<reference evidence="2 3" key="2">
    <citation type="journal article" date="2019" name="G3 (Bethesda)">
        <title>Hybrid Assembly of the Genome of the Entomopathogenic Nematode Steinernema carpocapsae Identifies the X-Chromosome.</title>
        <authorList>
            <person name="Serra L."/>
            <person name="Macchietto M."/>
            <person name="Macias-Munoz A."/>
            <person name="McGill C.J."/>
            <person name="Rodriguez I.M."/>
            <person name="Rodriguez B."/>
            <person name="Murad R."/>
            <person name="Mortazavi A."/>
        </authorList>
    </citation>
    <scope>NUCLEOTIDE SEQUENCE [LARGE SCALE GENOMIC DNA]</scope>
    <source>
        <strain evidence="2 3">ALL</strain>
    </source>
</reference>
<proteinExistence type="predicted"/>